<reference evidence="2" key="1">
    <citation type="journal article" date="2017" name="bioRxiv">
        <title>Comparative analysis of the genomes of Stylophora pistillata and Acropora digitifera provides evidence for extensive differences between species of corals.</title>
        <authorList>
            <person name="Voolstra C.R."/>
            <person name="Li Y."/>
            <person name="Liew Y.J."/>
            <person name="Baumgarten S."/>
            <person name="Zoccola D."/>
            <person name="Flot J.-F."/>
            <person name="Tambutte S."/>
            <person name="Allemand D."/>
            <person name="Aranda M."/>
        </authorList>
    </citation>
    <scope>NUCLEOTIDE SEQUENCE [LARGE SCALE GENOMIC DNA]</scope>
</reference>
<dbReference type="OrthoDB" id="5953973at2759"/>
<protein>
    <submittedName>
        <fullName evidence="1">Uncharacterized protein</fullName>
    </submittedName>
</protein>
<sequence length="568" mass="64436">MLQMRRLLQYPFPLLLSNERLSQGSDRKAQTPITEVKNELLMECLKVMKTPEFSVTAGPSAEASFASYITEKLKLLDSRRRMIAEKRISDIIWELQMDMEQSMTSGSDLSLTFSQPHYAMASSSQLGNPAVALCPELGTGKGFIWSSDDRQDPGTTSPVEMSSSSARPFGLKFTNQKCGKSRENPSAHASIELSDVGDQNKGRVNTKLCFLGLWHPRGGVLKFVRERFLEGKSICVMDILLDDVVQEDDFEIPKDFSDFLEFTNRLNIPLNEDYFSQLQARRVRESKTTLGPSLTVFEQGIKNGRHFSSEYQNERRLQNALWRVWWRQTRARFHATVKEIPEGEDIVGDVVPEVRTIDVRGEDIGDFPTEYTISAPRPYEIPVVGTYIDKKIVPGFAYRVRRNGTSDFLFNGEALVLKSIGRGYGKRLTFHSDAVENDNFFWSDSNPDEGFAFSIQVIYEGNEFDVLDRHGRKVAETRLITVSDEQEINDVLLQKREIDMVVSVEMECSLKFLSLDHVPEHLRDQIVDLTTSGAALSRKTLSSWKAETVEIRNVHIRDIGACSFYSSA</sequence>
<dbReference type="EMBL" id="LSMT01000160">
    <property type="protein sequence ID" value="PFX25097.1"/>
    <property type="molecule type" value="Genomic_DNA"/>
</dbReference>
<name>A0A2B4S925_STYPI</name>
<dbReference type="Proteomes" id="UP000225706">
    <property type="component" value="Unassembled WGS sequence"/>
</dbReference>
<comment type="caution">
    <text evidence="1">The sequence shown here is derived from an EMBL/GenBank/DDBJ whole genome shotgun (WGS) entry which is preliminary data.</text>
</comment>
<proteinExistence type="predicted"/>
<dbReference type="AlphaFoldDB" id="A0A2B4S925"/>
<evidence type="ECO:0000313" key="2">
    <source>
        <dbReference type="Proteomes" id="UP000225706"/>
    </source>
</evidence>
<keyword evidence="2" id="KW-1185">Reference proteome</keyword>
<evidence type="ECO:0000313" key="1">
    <source>
        <dbReference type="EMBL" id="PFX25097.1"/>
    </source>
</evidence>
<gene>
    <name evidence="1" type="ORF">AWC38_SpisGene10288</name>
</gene>
<organism evidence="1 2">
    <name type="scientific">Stylophora pistillata</name>
    <name type="common">Smooth cauliflower coral</name>
    <dbReference type="NCBI Taxonomy" id="50429"/>
    <lineage>
        <taxon>Eukaryota</taxon>
        <taxon>Metazoa</taxon>
        <taxon>Cnidaria</taxon>
        <taxon>Anthozoa</taxon>
        <taxon>Hexacorallia</taxon>
        <taxon>Scleractinia</taxon>
        <taxon>Astrocoeniina</taxon>
        <taxon>Pocilloporidae</taxon>
        <taxon>Stylophora</taxon>
    </lineage>
</organism>
<accession>A0A2B4S925</accession>